<dbReference type="SUPFAM" id="SSF52777">
    <property type="entry name" value="CoA-dependent acyltransferases"/>
    <property type="match status" value="3"/>
</dbReference>
<dbReference type="GO" id="GO:0044550">
    <property type="term" value="P:secondary metabolite biosynthetic process"/>
    <property type="evidence" value="ECO:0007669"/>
    <property type="project" value="UniProtKB-ARBA"/>
</dbReference>
<dbReference type="Pfam" id="PF00550">
    <property type="entry name" value="PP-binding"/>
    <property type="match status" value="2"/>
</dbReference>
<dbReference type="SMART" id="SM00824">
    <property type="entry name" value="PKS_TE"/>
    <property type="match status" value="1"/>
</dbReference>
<dbReference type="CDD" id="cd05930">
    <property type="entry name" value="A_NRPS"/>
    <property type="match status" value="1"/>
</dbReference>
<dbReference type="FunFam" id="3.30.300.30:FF:000010">
    <property type="entry name" value="Enterobactin synthetase component F"/>
    <property type="match status" value="1"/>
</dbReference>
<dbReference type="PANTHER" id="PTHR45527">
    <property type="entry name" value="NONRIBOSOMAL PEPTIDE SYNTHETASE"/>
    <property type="match status" value="1"/>
</dbReference>
<sequence length="1602" mass="173126">MTDQSLGQLKLAAAAQPESAAFWRDVLAGGLGGTAFPSAAPATTGLVATVELNAGTVVAVQRITGGDDRAVRVLTSAVVLALLRVHTGSDVVTIGYRDSDQWLPLRVELSGDDTVREAILRCRDQVTAMAPHAAFPLAVLEYPPLTVGVAEDGDLDVLFSLHRNGEHLSVTVRGQAADDLATRFAALLTRMVADPNQPLAGLPLLTGHDVAARSAMNATAVELTEPLVLTEIFAAQAAATPAAPALLGFGRPWTYRELDLRANRLANTLRARGIGRDDLVAVLAERSPEMMVAILAVLKAGAAYLPVDPGYPAARIDFVLADSAAALVLAQPRFVVEGALDLLDETLYAADDTPPVTGPAPGDLAYVIYTSGSTGRPKGVQVEHRSAVNRLRWMQRAYPLTEQDVVLQKTPIAFDVSVWELFWWMGVGASLCLLAPGGERDPDAIVTAVRAHRVSTMHFVPSMLGAFLDYLGSTGRAAELSGLRQVFASGEALGLHTIRRFHALLPGARLINLYGPTEATVDVSHFPCDGDDRVSIGRPIDNLRLHVLDRALRPLPPGAPGELCIAGIGLARGYLGRPELTAERFVAAPLAGEDRVYRTGDLACWWPDGTVDYLGRFDHQVKLRGFRIELGEIETRLRAYESVTEAVVVVRDTDLDPYLCGYFVATETVDTAALSVFLGATLPEYMVPGRFVQLDAFPLAPNGKLDRAGLPEPRAAADGYVAPRTAKEAALAAVWAEVLGVERVGVHDNFFALGGNSIHFVSALGLARAAGVTATFQQLFAHPSIADLLAHVGEGDDTPREYAPFELLGEADLAAVPAGAEDAYPLAMLQEGLIYQSEVTRGTAQYHDVMSYLIHSPFDEARFTQAVDLLVARNPMLRTTYHLTGFSVPMQVVHTHVPRPLSVVDLRELSPERQRAWHDDWVAREQARRFRWDEPGLVRLHVQVLSADEFRYSIDLHNSALDGWSINLVHTKLFDLYTRLRDGLDVAAVDKTDHMRTFVGLEQQSLASTADQEFWAEVMAGARPAEVPGKLAPGAAEYRVDMHEVAVSAELSERVVALAETLAVPVKNVLLAAHVQVLGELSGTADVLTGYEQAGRPELLGAQDTIGMFLNTVPLRVRLRGGTWAELVRSVHDTEIAMLPRRRYPMARIKQDAGVRGPLFESVFNYTHFYPLRDLRDSFALTEVRAWAETEFVLRAEFRRHFFTDQVGLALQYHANVFDEHRIAEIGRRYLDVLESMTADPQRPTGHRLVVAVPPAQQAHGTHAQHTVTPVGEDVLAAERTIAAAWSQVLGIAAERIGPGDDFFALGGHSLSALRAVAKLAGMVSVADLTVQPTLRGLALVAVGRTSRPTGYLRRLREPADPTGTLVCFPYAAGNAVNYRPLAERLEQVTVLAVELPGHEVDVDEAFVTVAEAAAAIAAELSTVDGPLVLWGHCGGAAVAVETTRVLRARGRAVQHLVLGSKLLPTEDDMRGALAELARSTDADVLDWMTTESGYTALDGLDPAHADTIARAFRHDVDGGHRYFLGVCADPDRHHLGVPVTVVAAADDPLMAGYPDSHRRWGLLGGDVTLRELDHGGHYFIRTRAADCAALVTSILTSTARG</sequence>
<dbReference type="InterPro" id="IPR029058">
    <property type="entry name" value="AB_hydrolase_fold"/>
</dbReference>
<dbReference type="GO" id="GO:0005829">
    <property type="term" value="C:cytosol"/>
    <property type="evidence" value="ECO:0007669"/>
    <property type="project" value="TreeGrafter"/>
</dbReference>
<dbReference type="FunFam" id="2.30.38.10:FF:000001">
    <property type="entry name" value="Non-ribosomal peptide synthetase PvdI"/>
    <property type="match status" value="1"/>
</dbReference>
<dbReference type="InterPro" id="IPR006162">
    <property type="entry name" value="Ppantetheine_attach_site"/>
</dbReference>
<evidence type="ECO:0000256" key="3">
    <source>
        <dbReference type="ARBA" id="ARBA00022450"/>
    </source>
</evidence>
<dbReference type="PROSITE" id="PS00455">
    <property type="entry name" value="AMP_BINDING"/>
    <property type="match status" value="1"/>
</dbReference>
<feature type="domain" description="Carrier" evidence="5">
    <location>
        <begin position="722"/>
        <end position="796"/>
    </location>
</feature>
<dbReference type="PANTHER" id="PTHR45527:SF14">
    <property type="entry name" value="PLIPASTATIN SYNTHASE SUBUNIT B"/>
    <property type="match status" value="1"/>
</dbReference>
<dbReference type="FunFam" id="1.10.1200.10:FF:000005">
    <property type="entry name" value="Nonribosomal peptide synthetase 1"/>
    <property type="match status" value="1"/>
</dbReference>
<dbReference type="InterPro" id="IPR001031">
    <property type="entry name" value="Thioesterase"/>
</dbReference>
<dbReference type="SUPFAM" id="SSF47336">
    <property type="entry name" value="ACP-like"/>
    <property type="match status" value="2"/>
</dbReference>
<dbReference type="SUPFAM" id="SSF53474">
    <property type="entry name" value="alpha/beta-Hydrolases"/>
    <property type="match status" value="1"/>
</dbReference>
<feature type="domain" description="Carrier" evidence="5">
    <location>
        <begin position="1273"/>
        <end position="1354"/>
    </location>
</feature>
<comment type="caution">
    <text evidence="6">The sequence shown here is derived from an EMBL/GenBank/DDBJ whole genome shotgun (WGS) entry which is preliminary data.</text>
</comment>
<dbReference type="RefSeq" id="WP_133854066.1">
    <property type="nucleotide sequence ID" value="NZ_SNXZ01000010.1"/>
</dbReference>
<dbReference type="InterPro" id="IPR010071">
    <property type="entry name" value="AA_adenyl_dom"/>
</dbReference>
<comment type="cofactor">
    <cofactor evidence="1">
        <name>pantetheine 4'-phosphate</name>
        <dbReference type="ChEBI" id="CHEBI:47942"/>
    </cofactor>
</comment>
<organism evidence="6 7">
    <name type="scientific">Labedaea rhizosphaerae</name>
    <dbReference type="NCBI Taxonomy" id="598644"/>
    <lineage>
        <taxon>Bacteria</taxon>
        <taxon>Bacillati</taxon>
        <taxon>Actinomycetota</taxon>
        <taxon>Actinomycetes</taxon>
        <taxon>Pseudonocardiales</taxon>
        <taxon>Pseudonocardiaceae</taxon>
        <taxon>Labedaea</taxon>
    </lineage>
</organism>
<dbReference type="PROSITE" id="PS00012">
    <property type="entry name" value="PHOSPHOPANTETHEINE"/>
    <property type="match status" value="1"/>
</dbReference>
<dbReference type="EMBL" id="SNXZ01000010">
    <property type="protein sequence ID" value="TDP90537.1"/>
    <property type="molecule type" value="Genomic_DNA"/>
</dbReference>
<dbReference type="OrthoDB" id="3243414at2"/>
<dbReference type="InterPro" id="IPR020802">
    <property type="entry name" value="TesA-like"/>
</dbReference>
<dbReference type="SUPFAM" id="SSF56801">
    <property type="entry name" value="Acetyl-CoA synthetase-like"/>
    <property type="match status" value="1"/>
</dbReference>
<dbReference type="Gene3D" id="3.30.559.30">
    <property type="entry name" value="Nonribosomal peptide synthetase, condensation domain"/>
    <property type="match status" value="2"/>
</dbReference>
<dbReference type="InterPro" id="IPR045851">
    <property type="entry name" value="AMP-bd_C_sf"/>
</dbReference>
<dbReference type="GO" id="GO:0043041">
    <property type="term" value="P:amino acid activation for nonribosomal peptide biosynthetic process"/>
    <property type="evidence" value="ECO:0007669"/>
    <property type="project" value="TreeGrafter"/>
</dbReference>
<dbReference type="InterPro" id="IPR009081">
    <property type="entry name" value="PP-bd_ACP"/>
</dbReference>
<dbReference type="Pfam" id="PF00668">
    <property type="entry name" value="Condensation"/>
    <property type="match status" value="1"/>
</dbReference>
<dbReference type="FunFam" id="3.40.50.980:FF:000001">
    <property type="entry name" value="Non-ribosomal peptide synthetase"/>
    <property type="match status" value="1"/>
</dbReference>
<name>A0A4R6RVS8_LABRH</name>
<dbReference type="Gene3D" id="3.30.300.30">
    <property type="match status" value="1"/>
</dbReference>
<comment type="similarity">
    <text evidence="2">Belongs to the ATP-dependent AMP-binding enzyme family.</text>
</comment>
<dbReference type="PROSITE" id="PS50075">
    <property type="entry name" value="CARRIER"/>
    <property type="match status" value="2"/>
</dbReference>
<gene>
    <name evidence="6" type="ORF">EV186_11078</name>
</gene>
<dbReference type="InterPro" id="IPR001242">
    <property type="entry name" value="Condensation_dom"/>
</dbReference>
<proteinExistence type="inferred from homology"/>
<keyword evidence="3" id="KW-0596">Phosphopantetheine</keyword>
<evidence type="ECO:0000313" key="6">
    <source>
        <dbReference type="EMBL" id="TDP90537.1"/>
    </source>
</evidence>
<dbReference type="Gene3D" id="3.40.50.1820">
    <property type="entry name" value="alpha/beta hydrolase"/>
    <property type="match status" value="1"/>
</dbReference>
<reference evidence="6 7" key="1">
    <citation type="submission" date="2019-03" db="EMBL/GenBank/DDBJ databases">
        <title>Genomic Encyclopedia of Type Strains, Phase IV (KMG-IV): sequencing the most valuable type-strain genomes for metagenomic binning, comparative biology and taxonomic classification.</title>
        <authorList>
            <person name="Goeker M."/>
        </authorList>
    </citation>
    <scope>NUCLEOTIDE SEQUENCE [LARGE SCALE GENOMIC DNA]</scope>
    <source>
        <strain evidence="6 7">DSM 45361</strain>
    </source>
</reference>
<dbReference type="GO" id="GO:0031177">
    <property type="term" value="F:phosphopantetheine binding"/>
    <property type="evidence" value="ECO:0007669"/>
    <property type="project" value="TreeGrafter"/>
</dbReference>
<dbReference type="FunFam" id="3.40.50.12780:FF:000012">
    <property type="entry name" value="Non-ribosomal peptide synthetase"/>
    <property type="match status" value="1"/>
</dbReference>
<evidence type="ECO:0000256" key="1">
    <source>
        <dbReference type="ARBA" id="ARBA00001957"/>
    </source>
</evidence>
<keyword evidence="7" id="KW-1185">Reference proteome</keyword>
<evidence type="ECO:0000256" key="4">
    <source>
        <dbReference type="ARBA" id="ARBA00022553"/>
    </source>
</evidence>
<accession>A0A4R6RVS8</accession>
<evidence type="ECO:0000256" key="2">
    <source>
        <dbReference type="ARBA" id="ARBA00006432"/>
    </source>
</evidence>
<dbReference type="Gene3D" id="3.30.559.10">
    <property type="entry name" value="Chloramphenicol acetyltransferase-like domain"/>
    <property type="match status" value="1"/>
</dbReference>
<dbReference type="Proteomes" id="UP000295444">
    <property type="component" value="Unassembled WGS sequence"/>
</dbReference>
<dbReference type="FunFam" id="3.40.50.980:FF:000002">
    <property type="entry name" value="Enterobactin synthetase component F"/>
    <property type="match status" value="1"/>
</dbReference>
<dbReference type="NCBIfam" id="TIGR01733">
    <property type="entry name" value="AA-adenyl-dom"/>
    <property type="match status" value="1"/>
</dbReference>
<evidence type="ECO:0000313" key="7">
    <source>
        <dbReference type="Proteomes" id="UP000295444"/>
    </source>
</evidence>
<dbReference type="GO" id="GO:0008610">
    <property type="term" value="P:lipid biosynthetic process"/>
    <property type="evidence" value="ECO:0007669"/>
    <property type="project" value="UniProtKB-ARBA"/>
</dbReference>
<dbReference type="Pfam" id="PF00975">
    <property type="entry name" value="Thioesterase"/>
    <property type="match status" value="1"/>
</dbReference>
<evidence type="ECO:0000259" key="5">
    <source>
        <dbReference type="PROSITE" id="PS50075"/>
    </source>
</evidence>
<dbReference type="Pfam" id="PF00501">
    <property type="entry name" value="AMP-binding"/>
    <property type="match status" value="1"/>
</dbReference>
<keyword evidence="4" id="KW-0597">Phosphoprotein</keyword>
<protein>
    <submittedName>
        <fullName evidence="6">Amino acid adenylation domain-containing protein</fullName>
    </submittedName>
</protein>
<dbReference type="InterPro" id="IPR023213">
    <property type="entry name" value="CAT-like_dom_sf"/>
</dbReference>
<dbReference type="InterPro" id="IPR020845">
    <property type="entry name" value="AMP-binding_CS"/>
</dbReference>
<dbReference type="GO" id="GO:0003824">
    <property type="term" value="F:catalytic activity"/>
    <property type="evidence" value="ECO:0007669"/>
    <property type="project" value="InterPro"/>
</dbReference>
<dbReference type="Gene3D" id="3.40.50.980">
    <property type="match status" value="2"/>
</dbReference>
<dbReference type="InterPro" id="IPR036736">
    <property type="entry name" value="ACP-like_sf"/>
</dbReference>
<dbReference type="Gene3D" id="1.10.1200.10">
    <property type="entry name" value="ACP-like"/>
    <property type="match status" value="2"/>
</dbReference>
<dbReference type="Gene3D" id="2.30.38.10">
    <property type="entry name" value="Luciferase, Domain 3"/>
    <property type="match status" value="1"/>
</dbReference>
<dbReference type="InterPro" id="IPR000873">
    <property type="entry name" value="AMP-dep_synth/lig_dom"/>
</dbReference>